<evidence type="ECO:0000313" key="2">
    <source>
        <dbReference type="Proteomes" id="UP001396334"/>
    </source>
</evidence>
<sequence length="173" mass="18482">MYECARVFTIINYCKETIWLGITPGDNFDGGGFQLKPGRSILFHAPVGWSGRIWGRTGCKFDKNGNGSCLTADCGNTLKCKSPGKIPVSLAEFTLSDVDYYDISLVHGFNVPIWIKPINGQGNCSTCGCDLDLRRSCPNELVVNGGGNGKTIGCRSACDPNVILSIIGNGNPG</sequence>
<keyword evidence="2" id="KW-1185">Reference proteome</keyword>
<accession>A0ABR2QQK8</accession>
<evidence type="ECO:0008006" key="3">
    <source>
        <dbReference type="Google" id="ProtNLM"/>
    </source>
</evidence>
<organism evidence="1 2">
    <name type="scientific">Hibiscus sabdariffa</name>
    <name type="common">roselle</name>
    <dbReference type="NCBI Taxonomy" id="183260"/>
    <lineage>
        <taxon>Eukaryota</taxon>
        <taxon>Viridiplantae</taxon>
        <taxon>Streptophyta</taxon>
        <taxon>Embryophyta</taxon>
        <taxon>Tracheophyta</taxon>
        <taxon>Spermatophyta</taxon>
        <taxon>Magnoliopsida</taxon>
        <taxon>eudicotyledons</taxon>
        <taxon>Gunneridae</taxon>
        <taxon>Pentapetalae</taxon>
        <taxon>rosids</taxon>
        <taxon>malvids</taxon>
        <taxon>Malvales</taxon>
        <taxon>Malvaceae</taxon>
        <taxon>Malvoideae</taxon>
        <taxon>Hibiscus</taxon>
    </lineage>
</organism>
<dbReference type="SMART" id="SM00205">
    <property type="entry name" value="THN"/>
    <property type="match status" value="1"/>
</dbReference>
<dbReference type="Gene3D" id="2.60.110.10">
    <property type="entry name" value="Thaumatin"/>
    <property type="match status" value="1"/>
</dbReference>
<dbReference type="Proteomes" id="UP001396334">
    <property type="component" value="Unassembled WGS sequence"/>
</dbReference>
<protein>
    <recommendedName>
        <fullName evidence="3">Thaumatin-like protein</fullName>
    </recommendedName>
</protein>
<evidence type="ECO:0000313" key="1">
    <source>
        <dbReference type="EMBL" id="KAK9002955.1"/>
    </source>
</evidence>
<dbReference type="PIRSF" id="PIRSF002703">
    <property type="entry name" value="Thaumatin"/>
    <property type="match status" value="1"/>
</dbReference>
<dbReference type="SUPFAM" id="SSF49870">
    <property type="entry name" value="Osmotin, thaumatin-like protein"/>
    <property type="match status" value="1"/>
</dbReference>
<dbReference type="EMBL" id="JBBPBN010000034">
    <property type="protein sequence ID" value="KAK9002955.1"/>
    <property type="molecule type" value="Genomic_DNA"/>
</dbReference>
<dbReference type="PROSITE" id="PS51367">
    <property type="entry name" value="THAUMATIN_2"/>
    <property type="match status" value="1"/>
</dbReference>
<dbReference type="InterPro" id="IPR037176">
    <property type="entry name" value="Osmotin/thaumatin-like_sf"/>
</dbReference>
<gene>
    <name evidence="1" type="ORF">V6N11_060529</name>
</gene>
<dbReference type="PRINTS" id="PR00347">
    <property type="entry name" value="THAUMATIN"/>
</dbReference>
<name>A0ABR2QQK8_9ROSI</name>
<dbReference type="Pfam" id="PF00314">
    <property type="entry name" value="Thaumatin"/>
    <property type="match status" value="1"/>
</dbReference>
<dbReference type="PANTHER" id="PTHR31048">
    <property type="entry name" value="OS03G0233200 PROTEIN"/>
    <property type="match status" value="1"/>
</dbReference>
<reference evidence="1 2" key="1">
    <citation type="journal article" date="2024" name="G3 (Bethesda)">
        <title>Genome assembly of Hibiscus sabdariffa L. provides insights into metabolisms of medicinal natural products.</title>
        <authorList>
            <person name="Kim T."/>
        </authorList>
    </citation>
    <scope>NUCLEOTIDE SEQUENCE [LARGE SCALE GENOMIC DNA]</scope>
    <source>
        <strain evidence="1">TK-2024</strain>
        <tissue evidence="1">Old leaves</tissue>
    </source>
</reference>
<dbReference type="InterPro" id="IPR001938">
    <property type="entry name" value="Thaumatin"/>
</dbReference>
<comment type="caution">
    <text evidence="1">The sequence shown here is derived from an EMBL/GenBank/DDBJ whole genome shotgun (WGS) entry which is preliminary data.</text>
</comment>
<proteinExistence type="predicted"/>